<proteinExistence type="predicted"/>
<name>A0A9P6A538_PLEER</name>
<comment type="caution">
    <text evidence="1">The sequence shown here is derived from an EMBL/GenBank/DDBJ whole genome shotgun (WGS) entry which is preliminary data.</text>
</comment>
<accession>A0A9P6A538</accession>
<evidence type="ECO:0000313" key="2">
    <source>
        <dbReference type="Proteomes" id="UP000807025"/>
    </source>
</evidence>
<keyword evidence="2" id="KW-1185">Reference proteome</keyword>
<organism evidence="1 2">
    <name type="scientific">Pleurotus eryngii</name>
    <name type="common">Boletus of the steppes</name>
    <dbReference type="NCBI Taxonomy" id="5323"/>
    <lineage>
        <taxon>Eukaryota</taxon>
        <taxon>Fungi</taxon>
        <taxon>Dikarya</taxon>
        <taxon>Basidiomycota</taxon>
        <taxon>Agaricomycotina</taxon>
        <taxon>Agaricomycetes</taxon>
        <taxon>Agaricomycetidae</taxon>
        <taxon>Agaricales</taxon>
        <taxon>Pleurotineae</taxon>
        <taxon>Pleurotaceae</taxon>
        <taxon>Pleurotus</taxon>
    </lineage>
</organism>
<gene>
    <name evidence="1" type="ORF">BDN71DRAFT_1193940</name>
</gene>
<protein>
    <submittedName>
        <fullName evidence="1">Uncharacterized protein</fullName>
    </submittedName>
</protein>
<dbReference type="AlphaFoldDB" id="A0A9P6A538"/>
<dbReference type="EMBL" id="MU154528">
    <property type="protein sequence ID" value="KAF9500270.1"/>
    <property type="molecule type" value="Genomic_DNA"/>
</dbReference>
<evidence type="ECO:0000313" key="1">
    <source>
        <dbReference type="EMBL" id="KAF9500270.1"/>
    </source>
</evidence>
<dbReference type="Proteomes" id="UP000807025">
    <property type="component" value="Unassembled WGS sequence"/>
</dbReference>
<dbReference type="OrthoDB" id="2956359at2759"/>
<sequence length="82" mass="9853">MADEMDVVEYSRVAARTTRPATLDKCEWCRGMDYYTLNLDTRKNLQSLRVNVHRFFDKPTTGWLWVPMDFDIIFEFEKILQN</sequence>
<reference evidence="1" key="1">
    <citation type="submission" date="2020-11" db="EMBL/GenBank/DDBJ databases">
        <authorList>
            <consortium name="DOE Joint Genome Institute"/>
            <person name="Ahrendt S."/>
            <person name="Riley R."/>
            <person name="Andreopoulos W."/>
            <person name="Labutti K."/>
            <person name="Pangilinan J."/>
            <person name="Ruiz-Duenas F.J."/>
            <person name="Barrasa J.M."/>
            <person name="Sanchez-Garcia M."/>
            <person name="Camarero S."/>
            <person name="Miyauchi S."/>
            <person name="Serrano A."/>
            <person name="Linde D."/>
            <person name="Babiker R."/>
            <person name="Drula E."/>
            <person name="Ayuso-Fernandez I."/>
            <person name="Pacheco R."/>
            <person name="Padilla G."/>
            <person name="Ferreira P."/>
            <person name="Barriuso J."/>
            <person name="Kellner H."/>
            <person name="Castanera R."/>
            <person name="Alfaro M."/>
            <person name="Ramirez L."/>
            <person name="Pisabarro A.G."/>
            <person name="Kuo A."/>
            <person name="Tritt A."/>
            <person name="Lipzen A."/>
            <person name="He G."/>
            <person name="Yan M."/>
            <person name="Ng V."/>
            <person name="Cullen D."/>
            <person name="Martin F."/>
            <person name="Rosso M.-N."/>
            <person name="Henrissat B."/>
            <person name="Hibbett D."/>
            <person name="Martinez A.T."/>
            <person name="Grigoriev I.V."/>
        </authorList>
    </citation>
    <scope>NUCLEOTIDE SEQUENCE</scope>
    <source>
        <strain evidence="1">ATCC 90797</strain>
    </source>
</reference>